<dbReference type="AlphaFoldDB" id="A0A4S3JK88"/>
<dbReference type="EMBL" id="SOSA01000134">
    <property type="protein sequence ID" value="THC95956.1"/>
    <property type="molecule type" value="Genomic_DNA"/>
</dbReference>
<name>A0A4S3JK88_9EURO</name>
<evidence type="ECO:0000313" key="2">
    <source>
        <dbReference type="Proteomes" id="UP000308092"/>
    </source>
</evidence>
<dbReference type="Proteomes" id="UP000308092">
    <property type="component" value="Unassembled WGS sequence"/>
</dbReference>
<dbReference type="VEuPathDB" id="FungiDB:EYZ11_004553"/>
<comment type="caution">
    <text evidence="1">The sequence shown here is derived from an EMBL/GenBank/DDBJ whole genome shotgun (WGS) entry which is preliminary data.</text>
</comment>
<gene>
    <name evidence="1" type="ORF">EYZ11_004553</name>
</gene>
<evidence type="ECO:0000313" key="1">
    <source>
        <dbReference type="EMBL" id="THC95956.1"/>
    </source>
</evidence>
<organism evidence="1 2">
    <name type="scientific">Aspergillus tanneri</name>
    <dbReference type="NCBI Taxonomy" id="1220188"/>
    <lineage>
        <taxon>Eukaryota</taxon>
        <taxon>Fungi</taxon>
        <taxon>Dikarya</taxon>
        <taxon>Ascomycota</taxon>
        <taxon>Pezizomycotina</taxon>
        <taxon>Eurotiomycetes</taxon>
        <taxon>Eurotiomycetidae</taxon>
        <taxon>Eurotiales</taxon>
        <taxon>Aspergillaceae</taxon>
        <taxon>Aspergillus</taxon>
        <taxon>Aspergillus subgen. Circumdati</taxon>
    </lineage>
</organism>
<protein>
    <submittedName>
        <fullName evidence="1">Uncharacterized protein</fullName>
    </submittedName>
</protein>
<accession>A0A4S3JK88</accession>
<sequence length="30" mass="3399">MVDLLSLTEMKYPVTSWVNALLVSHPLLLD</sequence>
<reference evidence="1 2" key="1">
    <citation type="submission" date="2019-03" db="EMBL/GenBank/DDBJ databases">
        <title>The genome sequence of a newly discovered highly antifungal drug resistant Aspergillus species, Aspergillus tanneri NIH 1004.</title>
        <authorList>
            <person name="Mounaud S."/>
            <person name="Singh I."/>
            <person name="Joardar V."/>
            <person name="Pakala S."/>
            <person name="Pakala S."/>
            <person name="Venepally P."/>
            <person name="Hoover J."/>
            <person name="Nierman W."/>
            <person name="Chung J."/>
            <person name="Losada L."/>
        </authorList>
    </citation>
    <scope>NUCLEOTIDE SEQUENCE [LARGE SCALE GENOMIC DNA]</scope>
    <source>
        <strain evidence="1 2">NIH1004</strain>
    </source>
</reference>
<keyword evidence="2" id="KW-1185">Reference proteome</keyword>
<proteinExistence type="predicted"/>